<protein>
    <submittedName>
        <fullName evidence="1">Uncharacterized protein</fullName>
    </submittedName>
</protein>
<keyword evidence="2" id="KW-1185">Reference proteome</keyword>
<evidence type="ECO:0000313" key="1">
    <source>
        <dbReference type="EMBL" id="KAJ0986067.1"/>
    </source>
</evidence>
<reference evidence="1" key="1">
    <citation type="submission" date="2021-03" db="EMBL/GenBank/DDBJ databases">
        <authorList>
            <person name="Li Z."/>
            <person name="Yang C."/>
        </authorList>
    </citation>
    <scope>NUCLEOTIDE SEQUENCE</scope>
    <source>
        <strain evidence="1">Dzin_1.0</strain>
        <tissue evidence="1">Leaf</tissue>
    </source>
</reference>
<sequence length="67" mass="7158">MPAAAAAAAASLSFLRLYPSRPLTLPISRYPIAIEALSSPLLAASPSSSSEALYLNRICWERGRRPS</sequence>
<reference evidence="1" key="2">
    <citation type="journal article" date="2022" name="Hortic Res">
        <title>The genome of Dioscorea zingiberensis sheds light on the biosynthesis, origin and evolution of the medicinally important diosgenin saponins.</title>
        <authorList>
            <person name="Li Y."/>
            <person name="Tan C."/>
            <person name="Li Z."/>
            <person name="Guo J."/>
            <person name="Li S."/>
            <person name="Chen X."/>
            <person name="Wang C."/>
            <person name="Dai X."/>
            <person name="Yang H."/>
            <person name="Song W."/>
            <person name="Hou L."/>
            <person name="Xu J."/>
            <person name="Tong Z."/>
            <person name="Xu A."/>
            <person name="Yuan X."/>
            <person name="Wang W."/>
            <person name="Yang Q."/>
            <person name="Chen L."/>
            <person name="Sun Z."/>
            <person name="Wang K."/>
            <person name="Pan B."/>
            <person name="Chen J."/>
            <person name="Bao Y."/>
            <person name="Liu F."/>
            <person name="Qi X."/>
            <person name="Gang D.R."/>
            <person name="Wen J."/>
            <person name="Li J."/>
        </authorList>
    </citation>
    <scope>NUCLEOTIDE SEQUENCE</scope>
    <source>
        <strain evidence="1">Dzin_1.0</strain>
    </source>
</reference>
<proteinExistence type="predicted"/>
<organism evidence="1 2">
    <name type="scientific">Dioscorea zingiberensis</name>
    <dbReference type="NCBI Taxonomy" id="325984"/>
    <lineage>
        <taxon>Eukaryota</taxon>
        <taxon>Viridiplantae</taxon>
        <taxon>Streptophyta</taxon>
        <taxon>Embryophyta</taxon>
        <taxon>Tracheophyta</taxon>
        <taxon>Spermatophyta</taxon>
        <taxon>Magnoliopsida</taxon>
        <taxon>Liliopsida</taxon>
        <taxon>Dioscoreales</taxon>
        <taxon>Dioscoreaceae</taxon>
        <taxon>Dioscorea</taxon>
    </lineage>
</organism>
<dbReference type="EMBL" id="JAGGNH010000001">
    <property type="protein sequence ID" value="KAJ0986067.1"/>
    <property type="molecule type" value="Genomic_DNA"/>
</dbReference>
<name>A0A9D5D805_9LILI</name>
<evidence type="ECO:0000313" key="2">
    <source>
        <dbReference type="Proteomes" id="UP001085076"/>
    </source>
</evidence>
<dbReference type="Proteomes" id="UP001085076">
    <property type="component" value="Miscellaneous, Linkage group lg01"/>
</dbReference>
<accession>A0A9D5D805</accession>
<comment type="caution">
    <text evidence="1">The sequence shown here is derived from an EMBL/GenBank/DDBJ whole genome shotgun (WGS) entry which is preliminary data.</text>
</comment>
<dbReference type="AlphaFoldDB" id="A0A9D5D805"/>
<gene>
    <name evidence="1" type="ORF">J5N97_004423</name>
</gene>